<name>A0A7U2NNW9_PHANO</name>
<feature type="compositionally biased region" description="Polar residues" evidence="1">
    <location>
        <begin position="114"/>
        <end position="127"/>
    </location>
</feature>
<accession>A0A7U2NNW9</accession>
<dbReference type="EMBL" id="CP069040">
    <property type="protein sequence ID" value="QRD05265.1"/>
    <property type="molecule type" value="Genomic_DNA"/>
</dbReference>
<evidence type="ECO:0000256" key="1">
    <source>
        <dbReference type="SAM" id="MobiDB-lite"/>
    </source>
</evidence>
<feature type="non-terminal residue" evidence="2">
    <location>
        <position position="1"/>
    </location>
</feature>
<feature type="compositionally biased region" description="Basic and acidic residues" evidence="1">
    <location>
        <begin position="78"/>
        <end position="87"/>
    </location>
</feature>
<feature type="compositionally biased region" description="Low complexity" evidence="1">
    <location>
        <begin position="98"/>
        <end position="107"/>
    </location>
</feature>
<feature type="compositionally biased region" description="Low complexity" evidence="1">
    <location>
        <begin position="139"/>
        <end position="150"/>
    </location>
</feature>
<feature type="compositionally biased region" description="Basic residues" evidence="1">
    <location>
        <begin position="179"/>
        <end position="189"/>
    </location>
</feature>
<sequence length="198" mass="21314">LPKPTKILRVSTVKTRMTKQDKSDKGKGAALRPEADERIATPSTSSSTPLAPTQEDVIMDPQGTRETEQRETALTGERPNDRPKNDCNQEPASYNVFPAQSSSSRTAAPPPTTFNPSAPNPFQSRTAAETYGFMSAAESRALTNTNTTASSPPPANQSSVPRTQRIPLRSRALPAPSRGYRRRLGRVGRQRGAGARGG</sequence>
<protein>
    <submittedName>
        <fullName evidence="2">Uncharacterized protein</fullName>
    </submittedName>
</protein>
<reference evidence="3" key="1">
    <citation type="journal article" date="2021" name="BMC Genomics">
        <title>Chromosome-level genome assembly and manually-curated proteome of model necrotroph Parastagonospora nodorum Sn15 reveals a genome-wide trove of candidate effector homologs, and redundancy of virulence-related functions within an accessory chromosome.</title>
        <authorList>
            <person name="Bertazzoni S."/>
            <person name="Jones D.A.B."/>
            <person name="Phan H.T."/>
            <person name="Tan K.-C."/>
            <person name="Hane J.K."/>
        </authorList>
    </citation>
    <scope>NUCLEOTIDE SEQUENCE [LARGE SCALE GENOMIC DNA]</scope>
    <source>
        <strain evidence="3">SN15 / ATCC MYA-4574 / FGSC 10173)</strain>
    </source>
</reference>
<organism evidence="2 3">
    <name type="scientific">Phaeosphaeria nodorum (strain SN15 / ATCC MYA-4574 / FGSC 10173)</name>
    <name type="common">Glume blotch fungus</name>
    <name type="synonym">Parastagonospora nodorum</name>
    <dbReference type="NCBI Taxonomy" id="321614"/>
    <lineage>
        <taxon>Eukaryota</taxon>
        <taxon>Fungi</taxon>
        <taxon>Dikarya</taxon>
        <taxon>Ascomycota</taxon>
        <taxon>Pezizomycotina</taxon>
        <taxon>Dothideomycetes</taxon>
        <taxon>Pleosporomycetidae</taxon>
        <taxon>Pleosporales</taxon>
        <taxon>Pleosporineae</taxon>
        <taxon>Phaeosphaeriaceae</taxon>
        <taxon>Parastagonospora</taxon>
    </lineage>
</organism>
<gene>
    <name evidence="2" type="ORF">JI435_307520</name>
</gene>
<proteinExistence type="predicted"/>
<dbReference type="Proteomes" id="UP000663193">
    <property type="component" value="Chromosome 18"/>
</dbReference>
<feature type="compositionally biased region" description="Basic and acidic residues" evidence="1">
    <location>
        <begin position="18"/>
        <end position="39"/>
    </location>
</feature>
<evidence type="ECO:0000313" key="2">
    <source>
        <dbReference type="EMBL" id="QRD05265.1"/>
    </source>
</evidence>
<evidence type="ECO:0000313" key="3">
    <source>
        <dbReference type="Proteomes" id="UP000663193"/>
    </source>
</evidence>
<feature type="compositionally biased region" description="Low complexity" evidence="1">
    <location>
        <begin position="40"/>
        <end position="53"/>
    </location>
</feature>
<dbReference type="AlphaFoldDB" id="A0A7U2NNW9"/>
<dbReference type="VEuPathDB" id="FungiDB:JI435_307520"/>
<feature type="region of interest" description="Disordered" evidence="1">
    <location>
        <begin position="1"/>
        <end position="198"/>
    </location>
</feature>
<keyword evidence="3" id="KW-1185">Reference proteome</keyword>